<dbReference type="InterPro" id="IPR051605">
    <property type="entry name" value="CstA"/>
</dbReference>
<comment type="similarity">
    <text evidence="2">Belongs to the peptide transporter carbon starvation (CstA) (TC 2.A.114) family.</text>
</comment>
<dbReference type="GO" id="GO:0005886">
    <property type="term" value="C:plasma membrane"/>
    <property type="evidence" value="ECO:0007669"/>
    <property type="project" value="UniProtKB-SubCell"/>
</dbReference>
<dbReference type="Proteomes" id="UP000219329">
    <property type="component" value="Unassembled WGS sequence"/>
</dbReference>
<name>A0A2A5WAB4_9GAMM</name>
<comment type="subcellular location">
    <subcellularLocation>
        <location evidence="1">Cell membrane</location>
        <topology evidence="1">Multi-pass membrane protein</topology>
    </subcellularLocation>
</comment>
<evidence type="ECO:0000256" key="3">
    <source>
        <dbReference type="ARBA" id="ARBA00022475"/>
    </source>
</evidence>
<feature type="transmembrane region" description="Helical" evidence="7">
    <location>
        <begin position="86"/>
        <end position="107"/>
    </location>
</feature>
<feature type="transmembrane region" description="Helical" evidence="7">
    <location>
        <begin position="6"/>
        <end position="26"/>
    </location>
</feature>
<feature type="transmembrane region" description="Helical" evidence="7">
    <location>
        <begin position="524"/>
        <end position="547"/>
    </location>
</feature>
<dbReference type="PANTHER" id="PTHR30252">
    <property type="entry name" value="INNER MEMBRANE PEPTIDE TRANSPORTER"/>
    <property type="match status" value="1"/>
</dbReference>
<feature type="transmembrane region" description="Helical" evidence="7">
    <location>
        <begin position="287"/>
        <end position="307"/>
    </location>
</feature>
<feature type="transmembrane region" description="Helical" evidence="7">
    <location>
        <begin position="433"/>
        <end position="452"/>
    </location>
</feature>
<organism evidence="9 10">
    <name type="scientific">OM182 bacterium MED-G28</name>
    <dbReference type="NCBI Taxonomy" id="1986256"/>
    <lineage>
        <taxon>Bacteria</taxon>
        <taxon>Pseudomonadati</taxon>
        <taxon>Pseudomonadota</taxon>
        <taxon>Gammaproteobacteria</taxon>
        <taxon>OMG group</taxon>
        <taxon>OM182 clade</taxon>
    </lineage>
</organism>
<feature type="transmembrane region" description="Helical" evidence="7">
    <location>
        <begin position="55"/>
        <end position="80"/>
    </location>
</feature>
<evidence type="ECO:0000256" key="5">
    <source>
        <dbReference type="ARBA" id="ARBA00022989"/>
    </source>
</evidence>
<keyword evidence="4 7" id="KW-0812">Transmembrane</keyword>
<dbReference type="EMBL" id="NTJZ01000008">
    <property type="protein sequence ID" value="PDH33475.1"/>
    <property type="molecule type" value="Genomic_DNA"/>
</dbReference>
<feature type="transmembrane region" description="Helical" evidence="7">
    <location>
        <begin position="464"/>
        <end position="489"/>
    </location>
</feature>
<feature type="transmembrane region" description="Helical" evidence="7">
    <location>
        <begin position="327"/>
        <end position="351"/>
    </location>
</feature>
<feature type="transmembrane region" description="Helical" evidence="7">
    <location>
        <begin position="248"/>
        <end position="267"/>
    </location>
</feature>
<comment type="caution">
    <text evidence="9">The sequence shown here is derived from an EMBL/GenBank/DDBJ whole genome shotgun (WGS) entry which is preliminary data.</text>
</comment>
<evidence type="ECO:0000256" key="2">
    <source>
        <dbReference type="ARBA" id="ARBA00007755"/>
    </source>
</evidence>
<accession>A0A2A5WAB4</accession>
<feature type="transmembrane region" description="Helical" evidence="7">
    <location>
        <begin position="496"/>
        <end position="518"/>
    </location>
</feature>
<proteinExistence type="inferred from homology"/>
<evidence type="ECO:0000256" key="1">
    <source>
        <dbReference type="ARBA" id="ARBA00004651"/>
    </source>
</evidence>
<feature type="transmembrane region" description="Helical" evidence="7">
    <location>
        <begin position="390"/>
        <end position="412"/>
    </location>
</feature>
<evidence type="ECO:0000313" key="9">
    <source>
        <dbReference type="EMBL" id="PDH33475.1"/>
    </source>
</evidence>
<protein>
    <submittedName>
        <fullName evidence="9">Carbon starvation protein A</fullName>
    </submittedName>
</protein>
<gene>
    <name evidence="9" type="ORF">CNF02_08495</name>
</gene>
<evidence type="ECO:0000256" key="7">
    <source>
        <dbReference type="SAM" id="Phobius"/>
    </source>
</evidence>
<evidence type="ECO:0000256" key="4">
    <source>
        <dbReference type="ARBA" id="ARBA00022692"/>
    </source>
</evidence>
<feature type="domain" description="CstA N-terminal" evidence="8">
    <location>
        <begin position="374"/>
        <end position="511"/>
    </location>
</feature>
<dbReference type="InterPro" id="IPR003706">
    <property type="entry name" value="CstA_N"/>
</dbReference>
<feature type="domain" description="CstA N-terminal" evidence="8">
    <location>
        <begin position="3"/>
        <end position="345"/>
    </location>
</feature>
<feature type="transmembrane region" description="Helical" evidence="7">
    <location>
        <begin position="163"/>
        <end position="179"/>
    </location>
</feature>
<dbReference type="GO" id="GO:0009267">
    <property type="term" value="P:cellular response to starvation"/>
    <property type="evidence" value="ECO:0007669"/>
    <property type="project" value="InterPro"/>
</dbReference>
<evidence type="ECO:0000259" key="8">
    <source>
        <dbReference type="Pfam" id="PF02554"/>
    </source>
</evidence>
<evidence type="ECO:0000256" key="6">
    <source>
        <dbReference type="ARBA" id="ARBA00023136"/>
    </source>
</evidence>
<keyword evidence="5 7" id="KW-1133">Transmembrane helix</keyword>
<feature type="transmembrane region" description="Helical" evidence="7">
    <location>
        <begin position="186"/>
        <end position="203"/>
    </location>
</feature>
<reference evidence="9 10" key="1">
    <citation type="submission" date="2017-08" db="EMBL/GenBank/DDBJ databases">
        <title>Fine stratification of microbial communities through a metagenomic profile of the photic zone.</title>
        <authorList>
            <person name="Haro-Moreno J.M."/>
            <person name="Lopez-Perez M."/>
            <person name="De La Torre J."/>
            <person name="Picazo A."/>
            <person name="Camacho A."/>
            <person name="Rodriguez-Valera F."/>
        </authorList>
    </citation>
    <scope>NUCLEOTIDE SEQUENCE [LARGE SCALE GENOMIC DNA]</scope>
    <source>
        <strain evidence="9">MED-G28</strain>
    </source>
</reference>
<keyword evidence="3" id="KW-1003">Cell membrane</keyword>
<evidence type="ECO:0000313" key="10">
    <source>
        <dbReference type="Proteomes" id="UP000219329"/>
    </source>
</evidence>
<dbReference type="PANTHER" id="PTHR30252:SF0">
    <property type="entry name" value="PEPTIDE TRANSPORTER CSTA"/>
    <property type="match status" value="1"/>
</dbReference>
<feature type="transmembrane region" description="Helical" evidence="7">
    <location>
        <begin position="223"/>
        <end position="243"/>
    </location>
</feature>
<sequence>MSSIFIVIFGLVGFTFGWFVYSKFIAEKIYRLDPNFETPAHRFEDGVDYVPTNKFVLWGSHFTAVAGAAPIVGPAIAVYWGWAPALLWVTFGSIFFAGVHDFGALWASNRHDAKSIGALSESIVSTRVRSVLMIIIFLLLVLVNAMFATIIADEMVIYPESVFPAWAAIPVAVAVGVLIRRKVNLLAISIIGVAILYFTIYIGSTMPLALPGDIFGLGERGNWIILLYVYAGIASMLPVWLLLQPRDYINGAQLVLGLFVLYSAVLLTMPDVAAPMFNDVAADTPPLWPILFVTIACGALSGFHGIVSSGTSAKQLNNEKDARFVGYLGALGEGSLALITIVAVTGSLYAATAAGGWSELYPSFTGGPSAGGFITGGALLISEGWGIPLAFSQTMLAVMVVLFAGTTMDAGLRLTRYIIQEWGNIYEIVPLKNNYISTLVAVGACLLLAFGVSNGNYPGDGGTLIWPVFGATNQILASMTLIVISVYLIRLGRPARYLLAPMMFILVMAAWAGVWYVMDYISKGQWILVAIQVAVMASAVFIILEAWSTISKLRREDNAGDDGESVTSSSE</sequence>
<keyword evidence="6 7" id="KW-0472">Membrane</keyword>
<dbReference type="Pfam" id="PF02554">
    <property type="entry name" value="CstA"/>
    <property type="match status" value="2"/>
</dbReference>
<dbReference type="AlphaFoldDB" id="A0A2A5WAB4"/>
<feature type="transmembrane region" description="Helical" evidence="7">
    <location>
        <begin position="128"/>
        <end position="151"/>
    </location>
</feature>